<feature type="transmembrane region" description="Helical" evidence="1">
    <location>
        <begin position="410"/>
        <end position="437"/>
    </location>
</feature>
<dbReference type="AlphaFoldDB" id="J3JH85"/>
<evidence type="ECO:0000313" key="3">
    <source>
        <dbReference type="Proteomes" id="UP000007813"/>
    </source>
</evidence>
<keyword evidence="1" id="KW-0812">Transmembrane</keyword>
<feature type="transmembrane region" description="Helical" evidence="1">
    <location>
        <begin position="325"/>
        <end position="346"/>
    </location>
</feature>
<reference evidence="2 3" key="1">
    <citation type="journal article" date="2012" name="J. Bacteriol.">
        <title>Draft Genome Sequence of the Extremely Halophilic Archaeon Halogranum salarium B-1T.</title>
        <authorList>
            <person name="Kim K.K."/>
            <person name="Lee K.C."/>
            <person name="Lee J.S."/>
        </authorList>
    </citation>
    <scope>NUCLEOTIDE SEQUENCE [LARGE SCALE GENOMIC DNA]</scope>
    <source>
        <strain evidence="2 3">B-1</strain>
    </source>
</reference>
<protein>
    <submittedName>
        <fullName evidence="2">Uncharacterized protein</fullName>
    </submittedName>
</protein>
<gene>
    <name evidence="2" type="ORF">HSB1_13690</name>
</gene>
<dbReference type="eggNOG" id="arCOG00381">
    <property type="taxonomic scope" value="Archaea"/>
</dbReference>
<keyword evidence="1" id="KW-1133">Transmembrane helix</keyword>
<organism evidence="2 3">
    <name type="scientific">Halogranum salarium B-1</name>
    <dbReference type="NCBI Taxonomy" id="1210908"/>
    <lineage>
        <taxon>Archaea</taxon>
        <taxon>Methanobacteriati</taxon>
        <taxon>Methanobacteriota</taxon>
        <taxon>Stenosarchaea group</taxon>
        <taxon>Halobacteria</taxon>
        <taxon>Halobacteriales</taxon>
        <taxon>Haloferacaceae</taxon>
    </lineage>
</organism>
<feature type="transmembrane region" description="Helical" evidence="1">
    <location>
        <begin position="383"/>
        <end position="404"/>
    </location>
</feature>
<proteinExistence type="predicted"/>
<comment type="caution">
    <text evidence="2">The sequence shown here is derived from an EMBL/GenBank/DDBJ whole genome shotgun (WGS) entry which is preliminary data.</text>
</comment>
<keyword evidence="1" id="KW-0472">Membrane</keyword>
<feature type="transmembrane region" description="Helical" evidence="1">
    <location>
        <begin position="236"/>
        <end position="260"/>
    </location>
</feature>
<evidence type="ECO:0000313" key="2">
    <source>
        <dbReference type="EMBL" id="EJN60766.1"/>
    </source>
</evidence>
<sequence>MSSMGPPTCRRHYVLVGVALLCTLLVSSVAPAVAAPPPEPFCQCGDAIEGGAAAHALDLTVTTSTATVQVHENGSATWVVRATTDADAATMARLRENATLRDSVVDGAAPGTLVSSAVDGDTVVARFRDGQFVEPSVGVLRSAAFTNHPERHLRLASLGTDELTVVAPEGMVVGRTVPGSTVSDDRSRMTLTSLDERDVGHVVTFEPRTAAFGPVKSLVAVAGFHAPTVAGHVGTFVLPSALVFAFAVGVVGSGVSWVLARTSLSGEFVPSLLTALGAVTTVVTVVGAVGGNLFGNTDGVAIGFSLGLAALGVCSARLGRSYRALTAATATAALVGVVGAVVAALVVDGASLRAVSIPMTVGLSLAVFTLVPAGYAFARGRRWVGVVTATVGFVCFACALLPLTAPTVGLGGFLVFAFAAGYPLVASPLLLAGALLAQNESKHDGHHDTERATAAD</sequence>
<feature type="transmembrane region" description="Helical" evidence="1">
    <location>
        <begin position="352"/>
        <end position="371"/>
    </location>
</feature>
<feature type="transmembrane region" description="Helical" evidence="1">
    <location>
        <begin position="272"/>
        <end position="294"/>
    </location>
</feature>
<evidence type="ECO:0000256" key="1">
    <source>
        <dbReference type="SAM" id="Phobius"/>
    </source>
</evidence>
<feature type="transmembrane region" description="Helical" evidence="1">
    <location>
        <begin position="300"/>
        <end position="318"/>
    </location>
</feature>
<dbReference type="EMBL" id="ALJD01000003">
    <property type="protein sequence ID" value="EJN60766.1"/>
    <property type="molecule type" value="Genomic_DNA"/>
</dbReference>
<dbReference type="Proteomes" id="UP000007813">
    <property type="component" value="Unassembled WGS sequence"/>
</dbReference>
<accession>J3JH85</accession>
<name>J3JH85_9EURY</name>